<dbReference type="GeneID" id="74307780"/>
<organism evidence="1 2">
    <name type="scientific">Methanoplanus endosymbiosus</name>
    <dbReference type="NCBI Taxonomy" id="33865"/>
    <lineage>
        <taxon>Archaea</taxon>
        <taxon>Methanobacteriati</taxon>
        <taxon>Methanobacteriota</taxon>
        <taxon>Stenosarchaea group</taxon>
        <taxon>Methanomicrobia</taxon>
        <taxon>Methanomicrobiales</taxon>
        <taxon>Methanomicrobiaceae</taxon>
        <taxon>Methanoplanus</taxon>
    </lineage>
</organism>
<gene>
    <name evidence="1" type="ORF">L6E24_08720</name>
</gene>
<evidence type="ECO:0000313" key="1">
    <source>
        <dbReference type="EMBL" id="UUX91457.1"/>
    </source>
</evidence>
<dbReference type="KEGG" id="mend:L6E24_08720"/>
<dbReference type="AlphaFoldDB" id="A0A9E7PLC6"/>
<protein>
    <submittedName>
        <fullName evidence="1">Uncharacterized protein</fullName>
    </submittedName>
</protein>
<sequence length="161" mass="18279">MNYAGLRRIQMVARPYLSSLLFRQILLNKVDQTGDRAVGRVRNVSSGHSVCINCPILVAGPPKLHHNQNPGEYPEFLDNQTIAIYNIICGSVRPINLQINRSNHKIILNARIGIRETIPKLTATNPPNPQSPNLLFEISYKYLIINNHKYQNEIIITTRTK</sequence>
<keyword evidence="2" id="KW-1185">Reference proteome</keyword>
<evidence type="ECO:0000313" key="2">
    <source>
        <dbReference type="Proteomes" id="UP001060368"/>
    </source>
</evidence>
<dbReference type="EMBL" id="CP096115">
    <property type="protein sequence ID" value="UUX91457.1"/>
    <property type="molecule type" value="Genomic_DNA"/>
</dbReference>
<name>A0A9E7PLC6_9EURY</name>
<dbReference type="Proteomes" id="UP001060368">
    <property type="component" value="Chromosome"/>
</dbReference>
<proteinExistence type="predicted"/>
<dbReference type="RefSeq" id="WP_257741609.1">
    <property type="nucleotide sequence ID" value="NZ_CP096115.1"/>
</dbReference>
<reference evidence="1" key="1">
    <citation type="submission" date="2022-04" db="EMBL/GenBank/DDBJ databases">
        <title>Complete genome of Methanoplanus endosymbiosus DSM 3599.</title>
        <authorList>
            <person name="Chen S.-C."/>
            <person name="You Y.-T."/>
            <person name="Zhou Y.-Z."/>
            <person name="Lai M.-C."/>
        </authorList>
    </citation>
    <scope>NUCLEOTIDE SEQUENCE</scope>
    <source>
        <strain evidence="1">DSM 3599</strain>
    </source>
</reference>
<accession>A0A9E7PLC6</accession>